<keyword evidence="2" id="KW-0675">Receptor</keyword>
<dbReference type="KEGG" id="spap:H3Z74_10970"/>
<dbReference type="EMBL" id="CP061038">
    <property type="protein sequence ID" value="QNQ11602.1"/>
    <property type="molecule type" value="Genomic_DNA"/>
</dbReference>
<evidence type="ECO:0000256" key="1">
    <source>
        <dbReference type="SAM" id="SignalP"/>
    </source>
</evidence>
<dbReference type="RefSeq" id="WP_187763907.1">
    <property type="nucleotide sequence ID" value="NZ_CP061038.1"/>
</dbReference>
<protein>
    <submittedName>
        <fullName evidence="2">TonB-dependent receptor</fullName>
    </submittedName>
</protein>
<organism evidence="2 3">
    <name type="scientific">Sphingomonas alpina</name>
    <dbReference type="NCBI Taxonomy" id="653931"/>
    <lineage>
        <taxon>Bacteria</taxon>
        <taxon>Pseudomonadati</taxon>
        <taxon>Pseudomonadota</taxon>
        <taxon>Alphaproteobacteria</taxon>
        <taxon>Sphingomonadales</taxon>
        <taxon>Sphingomonadaceae</taxon>
        <taxon>Sphingomonas</taxon>
    </lineage>
</organism>
<feature type="chain" id="PRO_5028986144" evidence="1">
    <location>
        <begin position="23"/>
        <end position="256"/>
    </location>
</feature>
<reference evidence="2 3" key="1">
    <citation type="submission" date="2020-09" db="EMBL/GenBank/DDBJ databases">
        <title>Sphingomonas sp., a new species isolated from pork steak.</title>
        <authorList>
            <person name="Heidler von Heilborn D."/>
        </authorList>
    </citation>
    <scope>NUCLEOTIDE SEQUENCE [LARGE SCALE GENOMIC DNA]</scope>
    <source>
        <strain evidence="3">S8-3T</strain>
    </source>
</reference>
<sequence length="256" mass="27680">MRGFFIGLAACGFLVSAVPAFAQDAGDSGAGAGGGEEIVVTGMRRLDPDDDDNDRAKEKPVPMPAAIQMLRRTADFAIQQVVIVGDTSDEDERHTEIYAMTRKAIDLARQGGVQVASGEIVVEPLTPANYKDLKIVEDDHSRGELVKFLVKVPLEPNIDAKAALARIDKFIKLVPTVGRAEMKAYSELTLSVVNPEQYRGAIIDLVAKDMAATSTRFGPGYGVEVTGLDRPVQWKRAGLTEVQLFLPSATTVRPRN</sequence>
<dbReference type="Proteomes" id="UP000516148">
    <property type="component" value="Chromosome"/>
</dbReference>
<feature type="signal peptide" evidence="1">
    <location>
        <begin position="1"/>
        <end position="22"/>
    </location>
</feature>
<gene>
    <name evidence="2" type="ORF">H3Z74_10970</name>
</gene>
<keyword evidence="3" id="KW-1185">Reference proteome</keyword>
<proteinExistence type="predicted"/>
<evidence type="ECO:0000313" key="3">
    <source>
        <dbReference type="Proteomes" id="UP000516148"/>
    </source>
</evidence>
<evidence type="ECO:0000313" key="2">
    <source>
        <dbReference type="EMBL" id="QNQ11602.1"/>
    </source>
</evidence>
<name>A0A7H0LPJ9_9SPHN</name>
<keyword evidence="1" id="KW-0732">Signal</keyword>
<accession>A0A7H0LPJ9</accession>
<dbReference type="AlphaFoldDB" id="A0A7H0LPJ9"/>